<keyword evidence="7" id="KW-1185">Reference proteome</keyword>
<evidence type="ECO:0008006" key="8">
    <source>
        <dbReference type="Google" id="ProtNLM"/>
    </source>
</evidence>
<evidence type="ECO:0000256" key="1">
    <source>
        <dbReference type="ARBA" id="ARBA00009156"/>
    </source>
</evidence>
<dbReference type="Pfam" id="PF02782">
    <property type="entry name" value="FGGY_C"/>
    <property type="match status" value="1"/>
</dbReference>
<dbReference type="PANTHER" id="PTHR43435:SF4">
    <property type="entry name" value="FGGY CARBOHYDRATE KINASE DOMAIN-CONTAINING PROTEIN"/>
    <property type="match status" value="1"/>
</dbReference>
<evidence type="ECO:0000256" key="2">
    <source>
        <dbReference type="ARBA" id="ARBA00022679"/>
    </source>
</evidence>
<reference evidence="6" key="1">
    <citation type="submission" date="2021-02" db="EMBL/GenBank/DDBJ databases">
        <authorList>
            <person name="Nowell W R."/>
        </authorList>
    </citation>
    <scope>NUCLEOTIDE SEQUENCE</scope>
    <source>
        <strain evidence="6">Ploen Becks lab</strain>
    </source>
</reference>
<dbReference type="GO" id="GO:0019150">
    <property type="term" value="F:D-ribulokinase activity"/>
    <property type="evidence" value="ECO:0007669"/>
    <property type="project" value="TreeGrafter"/>
</dbReference>
<dbReference type="InterPro" id="IPR006003">
    <property type="entry name" value="FGGY_RbtK-like"/>
</dbReference>
<keyword evidence="2" id="KW-0808">Transferase</keyword>
<dbReference type="NCBIfam" id="TIGR01315">
    <property type="entry name" value="5C_CHO_kinase"/>
    <property type="match status" value="1"/>
</dbReference>
<dbReference type="Gene3D" id="3.30.420.40">
    <property type="match status" value="1"/>
</dbReference>
<dbReference type="GO" id="GO:0019321">
    <property type="term" value="P:pentose metabolic process"/>
    <property type="evidence" value="ECO:0007669"/>
    <property type="project" value="TreeGrafter"/>
</dbReference>
<feature type="domain" description="Carbohydrate kinase FGGY N-terminal" evidence="4">
    <location>
        <begin position="3"/>
        <end position="208"/>
    </location>
</feature>
<evidence type="ECO:0000313" key="6">
    <source>
        <dbReference type="EMBL" id="CAF0789370.1"/>
    </source>
</evidence>
<dbReference type="Gene3D" id="1.20.58.2240">
    <property type="match status" value="1"/>
</dbReference>
<comment type="caution">
    <text evidence="6">The sequence shown here is derived from an EMBL/GenBank/DDBJ whole genome shotgun (WGS) entry which is preliminary data.</text>
</comment>
<dbReference type="Pfam" id="PF00370">
    <property type="entry name" value="FGGY_N"/>
    <property type="match status" value="1"/>
</dbReference>
<dbReference type="InterPro" id="IPR018484">
    <property type="entry name" value="FGGY_N"/>
</dbReference>
<dbReference type="Proteomes" id="UP000663879">
    <property type="component" value="Unassembled WGS sequence"/>
</dbReference>
<dbReference type="InterPro" id="IPR018485">
    <property type="entry name" value="FGGY_C"/>
</dbReference>
<keyword evidence="3" id="KW-0418">Kinase</keyword>
<sequence length="560" mass="63851">MKYFLGVDVGTSSVRVGLFNQNGELVNQKIEQITIYNFRPNFYEQSSNEIIDKIILCIEEILKLNPVGNDILSIGFDATCSLVVLDKNYEPLSISSSEKSDINIIMWMDHRAIEQAELINSTNYEGLKNVGGSISPEMDPPKILWLKQNSHNFEKIAHFFSLPDYLVWKFTNENIRSVCSTTCKWLYKSEVIKKEWDSNFWKSIGLDELVEKNFFKIGSQIEKPFKFCEELKITETFSKKTNLSPNVKIGVSMIDAHAGGIGAICLTYGFLEDFDEIKVDLEDILVLVSGTSSCFMATSKKPIFIKGIWGPYYEAMVPNMWLNEGGQSACGKLLDHIIESHPSYNELLIKTKETNFNSIYDFLNNFLIQLTDENNVKNVSYLTKNIHVYPDFHGNRSPLADPNMSGQIIGLNFDTSLKNLALMYLATLQSIVYQTKHIIDEMNQHGFNFKIISLIGGLIQNNLYCQIVSDVCQIPVLVQNKINTSVILGSALLGASNCEQFKNSNFEDLIKYFSQMNANALDSSLLRPNKNVQKYHELKFKVYKQMINDQKNYRSIMENF</sequence>
<dbReference type="CDD" id="cd07782">
    <property type="entry name" value="ASKHA_NBD_FGGY_D-RBK"/>
    <property type="match status" value="1"/>
</dbReference>
<protein>
    <recommendedName>
        <fullName evidence="8">FGGY carbohydrate kinase domain-containing protein</fullName>
    </recommendedName>
</protein>
<dbReference type="OrthoDB" id="203824at2759"/>
<name>A0A813RY46_9BILA</name>
<feature type="domain" description="Carbohydrate kinase FGGY C-terminal" evidence="5">
    <location>
        <begin position="286"/>
        <end position="496"/>
    </location>
</feature>
<evidence type="ECO:0000259" key="4">
    <source>
        <dbReference type="Pfam" id="PF00370"/>
    </source>
</evidence>
<dbReference type="InterPro" id="IPR000577">
    <property type="entry name" value="Carb_kinase_FGGY"/>
</dbReference>
<dbReference type="InterPro" id="IPR043129">
    <property type="entry name" value="ATPase_NBD"/>
</dbReference>
<comment type="similarity">
    <text evidence="1">Belongs to the FGGY kinase family.</text>
</comment>
<dbReference type="PANTHER" id="PTHR43435">
    <property type="entry name" value="RIBULOKINASE"/>
    <property type="match status" value="1"/>
</dbReference>
<dbReference type="SUPFAM" id="SSF53067">
    <property type="entry name" value="Actin-like ATPase domain"/>
    <property type="match status" value="2"/>
</dbReference>
<evidence type="ECO:0000313" key="7">
    <source>
        <dbReference type="Proteomes" id="UP000663879"/>
    </source>
</evidence>
<dbReference type="EMBL" id="CAJNOC010000666">
    <property type="protein sequence ID" value="CAF0789370.1"/>
    <property type="molecule type" value="Genomic_DNA"/>
</dbReference>
<organism evidence="6 7">
    <name type="scientific">Brachionus calyciflorus</name>
    <dbReference type="NCBI Taxonomy" id="104777"/>
    <lineage>
        <taxon>Eukaryota</taxon>
        <taxon>Metazoa</taxon>
        <taxon>Spiralia</taxon>
        <taxon>Gnathifera</taxon>
        <taxon>Rotifera</taxon>
        <taxon>Eurotatoria</taxon>
        <taxon>Monogononta</taxon>
        <taxon>Pseudotrocha</taxon>
        <taxon>Ploima</taxon>
        <taxon>Brachionidae</taxon>
        <taxon>Brachionus</taxon>
    </lineage>
</organism>
<evidence type="ECO:0000259" key="5">
    <source>
        <dbReference type="Pfam" id="PF02782"/>
    </source>
</evidence>
<dbReference type="AlphaFoldDB" id="A0A813RY46"/>
<accession>A0A813RY46</accession>
<dbReference type="GO" id="GO:0005737">
    <property type="term" value="C:cytoplasm"/>
    <property type="evidence" value="ECO:0007669"/>
    <property type="project" value="TreeGrafter"/>
</dbReference>
<proteinExistence type="inferred from homology"/>
<gene>
    <name evidence="6" type="ORF">OXX778_LOCUS5887</name>
</gene>
<evidence type="ECO:0000256" key="3">
    <source>
        <dbReference type="ARBA" id="ARBA00022777"/>
    </source>
</evidence>
<dbReference type="PIRSF" id="PIRSF000538">
    <property type="entry name" value="GlpK"/>
    <property type="match status" value="1"/>
</dbReference>